<dbReference type="CDD" id="cd00167">
    <property type="entry name" value="SANT"/>
    <property type="match status" value="1"/>
</dbReference>
<feature type="compositionally biased region" description="Basic and acidic residues" evidence="1">
    <location>
        <begin position="102"/>
        <end position="111"/>
    </location>
</feature>
<dbReference type="OrthoDB" id="925640at2759"/>
<dbReference type="InterPro" id="IPR001005">
    <property type="entry name" value="SANT/Myb"/>
</dbReference>
<evidence type="ECO:0000313" key="3">
    <source>
        <dbReference type="EMBL" id="CAA2940122.1"/>
    </source>
</evidence>
<keyword evidence="2" id="KW-0472">Membrane</keyword>
<name>A0A8S0PDB9_OLEEU</name>
<proteinExistence type="predicted"/>
<dbReference type="Proteomes" id="UP000594638">
    <property type="component" value="Unassembled WGS sequence"/>
</dbReference>
<gene>
    <name evidence="3" type="ORF">OLEA9_A047292</name>
</gene>
<dbReference type="Pfam" id="PF12579">
    <property type="entry name" value="DUF3755"/>
    <property type="match status" value="1"/>
</dbReference>
<sequence>MTASANPSGRFSKYSINNNGGANGDTSFKGAVPEDAVAILHPNFGTSLDWSPNEQSILEDLLSKYTSDTIIVRYAKIAQQLNDKTVRDVALRCKWMTKKEYGKRRKEDQNSLRKNKDKKVKATDSLPRSSKVAAHPVLSINNDDGISYKDIAGATGQLLQQNAQALDQISANFAVFKIQENINLFCLTRNNILTMLNEYVYHLYHLIVSKEEMHLFLACIKCFLPLLRLIPMAFIFSFLFILVLPWSFLNIFACYGWT</sequence>
<organism evidence="3 4">
    <name type="scientific">Olea europaea subsp. europaea</name>
    <dbReference type="NCBI Taxonomy" id="158383"/>
    <lineage>
        <taxon>Eukaryota</taxon>
        <taxon>Viridiplantae</taxon>
        <taxon>Streptophyta</taxon>
        <taxon>Embryophyta</taxon>
        <taxon>Tracheophyta</taxon>
        <taxon>Spermatophyta</taxon>
        <taxon>Magnoliopsida</taxon>
        <taxon>eudicotyledons</taxon>
        <taxon>Gunneridae</taxon>
        <taxon>Pentapetalae</taxon>
        <taxon>asterids</taxon>
        <taxon>lamiids</taxon>
        <taxon>Lamiales</taxon>
        <taxon>Oleaceae</taxon>
        <taxon>Oleeae</taxon>
        <taxon>Olea</taxon>
    </lineage>
</organism>
<feature type="region of interest" description="Disordered" evidence="1">
    <location>
        <begin position="102"/>
        <end position="129"/>
    </location>
</feature>
<keyword evidence="2" id="KW-1133">Transmembrane helix</keyword>
<dbReference type="SUPFAM" id="SSF46689">
    <property type="entry name" value="Homeodomain-like"/>
    <property type="match status" value="1"/>
</dbReference>
<dbReference type="EMBL" id="CACTIH010000045">
    <property type="protein sequence ID" value="CAA2940122.1"/>
    <property type="molecule type" value="Genomic_DNA"/>
</dbReference>
<protein>
    <submittedName>
        <fullName evidence="3">Uncharacterized protein LOC111398988</fullName>
    </submittedName>
</protein>
<dbReference type="Gene3D" id="1.10.10.60">
    <property type="entry name" value="Homeodomain-like"/>
    <property type="match status" value="1"/>
</dbReference>
<dbReference type="PANTHER" id="PTHR14000:SF1">
    <property type="entry name" value="HISTONE H2A DEUBIQUITINASE (DUF3755)"/>
    <property type="match status" value="1"/>
</dbReference>
<dbReference type="PANTHER" id="PTHR14000">
    <property type="entry name" value="FINGER CCCH DOMAIN PROTEIN, PUTATIVE (DUF3755)-RELATED"/>
    <property type="match status" value="1"/>
</dbReference>
<reference evidence="3 4" key="1">
    <citation type="submission" date="2019-12" db="EMBL/GenBank/DDBJ databases">
        <authorList>
            <person name="Alioto T."/>
            <person name="Alioto T."/>
            <person name="Gomez Garrido J."/>
        </authorList>
    </citation>
    <scope>NUCLEOTIDE SEQUENCE [LARGE SCALE GENOMIC DNA]</scope>
</reference>
<evidence type="ECO:0000256" key="2">
    <source>
        <dbReference type="SAM" id="Phobius"/>
    </source>
</evidence>
<dbReference type="Gramene" id="OE9A047292T2">
    <property type="protein sequence ID" value="OE9A047292C2"/>
    <property type="gene ID" value="OE9A047292"/>
</dbReference>
<accession>A0A8S0PDB9</accession>
<feature type="transmembrane region" description="Helical" evidence="2">
    <location>
        <begin position="229"/>
        <end position="255"/>
    </location>
</feature>
<keyword evidence="2" id="KW-0812">Transmembrane</keyword>
<keyword evidence="4" id="KW-1185">Reference proteome</keyword>
<evidence type="ECO:0000256" key="1">
    <source>
        <dbReference type="SAM" id="MobiDB-lite"/>
    </source>
</evidence>
<dbReference type="AlphaFoldDB" id="A0A8S0PDB9"/>
<dbReference type="InterPro" id="IPR009057">
    <property type="entry name" value="Homeodomain-like_sf"/>
</dbReference>
<dbReference type="InterPro" id="IPR022228">
    <property type="entry name" value="DUF3755"/>
</dbReference>
<evidence type="ECO:0000313" key="4">
    <source>
        <dbReference type="Proteomes" id="UP000594638"/>
    </source>
</evidence>
<comment type="caution">
    <text evidence="3">The sequence shown here is derived from an EMBL/GenBank/DDBJ whole genome shotgun (WGS) entry which is preliminary data.</text>
</comment>